<feature type="non-terminal residue" evidence="4">
    <location>
        <position position="136"/>
    </location>
</feature>
<protein>
    <recommendedName>
        <fullName evidence="5">Restriction endonuclease</fullName>
    </recommendedName>
</protein>
<dbReference type="Gene3D" id="3.40.600.10">
    <property type="entry name" value="DNA mismatch repair MutH/Restriction endonuclease, type II"/>
    <property type="match status" value="1"/>
</dbReference>
<evidence type="ECO:0000313" key="4">
    <source>
        <dbReference type="EMBL" id="GAI24353.1"/>
    </source>
</evidence>
<evidence type="ECO:0000256" key="2">
    <source>
        <dbReference type="ARBA" id="ARBA00022759"/>
    </source>
</evidence>
<keyword evidence="1" id="KW-0540">Nuclease</keyword>
<dbReference type="InterPro" id="IPR015314">
    <property type="entry name" value="Restrct_endonuc_II_EcoRV"/>
</dbReference>
<comment type="caution">
    <text evidence="4">The sequence shown here is derived from an EMBL/GenBank/DDBJ whole genome shotgun (WGS) entry which is preliminary data.</text>
</comment>
<dbReference type="SUPFAM" id="SSF52980">
    <property type="entry name" value="Restriction endonuclease-like"/>
    <property type="match status" value="1"/>
</dbReference>
<sequence>MNKKGSLVKDREDIKAEFIKQLRNFVDELYKYTQTKDKQWSIKGFIDVFRNIYTVSGDTKIISKIIEIHLFPKILEFAQEHSYKVVLAEHQNWYPDISFVHEENHGIKFAVDIKTTYRDPKYPGHCNGFTLGSHGE</sequence>
<reference evidence="4" key="1">
    <citation type="journal article" date="2014" name="Front. Microbiol.">
        <title>High frequency of phylogenetically diverse reductive dehalogenase-homologous genes in deep subseafloor sedimentary metagenomes.</title>
        <authorList>
            <person name="Kawai M."/>
            <person name="Futagami T."/>
            <person name="Toyoda A."/>
            <person name="Takaki Y."/>
            <person name="Nishi S."/>
            <person name="Hori S."/>
            <person name="Arai W."/>
            <person name="Tsubouchi T."/>
            <person name="Morono Y."/>
            <person name="Uchiyama I."/>
            <person name="Ito T."/>
            <person name="Fujiyama A."/>
            <person name="Inagaki F."/>
            <person name="Takami H."/>
        </authorList>
    </citation>
    <scope>NUCLEOTIDE SEQUENCE</scope>
    <source>
        <strain evidence="4">Expedition CK06-06</strain>
    </source>
</reference>
<dbReference type="GO" id="GO:0004519">
    <property type="term" value="F:endonuclease activity"/>
    <property type="evidence" value="ECO:0007669"/>
    <property type="project" value="UniProtKB-KW"/>
</dbReference>
<dbReference type="AlphaFoldDB" id="X1LZ33"/>
<proteinExistence type="predicted"/>
<gene>
    <name evidence="4" type="ORF">S06H3_24447</name>
</gene>
<keyword evidence="2" id="KW-0255">Endonuclease</keyword>
<dbReference type="GO" id="GO:0003677">
    <property type="term" value="F:DNA binding"/>
    <property type="evidence" value="ECO:0007669"/>
    <property type="project" value="InterPro"/>
</dbReference>
<evidence type="ECO:0000256" key="3">
    <source>
        <dbReference type="ARBA" id="ARBA00022801"/>
    </source>
</evidence>
<evidence type="ECO:0000256" key="1">
    <source>
        <dbReference type="ARBA" id="ARBA00022722"/>
    </source>
</evidence>
<dbReference type="Pfam" id="PF09233">
    <property type="entry name" value="Endonuc-EcoRV"/>
    <property type="match status" value="1"/>
</dbReference>
<evidence type="ECO:0008006" key="5">
    <source>
        <dbReference type="Google" id="ProtNLM"/>
    </source>
</evidence>
<dbReference type="InterPro" id="IPR037057">
    <property type="entry name" value="DNA_rep_MutH/T2_RE_sf"/>
</dbReference>
<organism evidence="4">
    <name type="scientific">marine sediment metagenome</name>
    <dbReference type="NCBI Taxonomy" id="412755"/>
    <lineage>
        <taxon>unclassified sequences</taxon>
        <taxon>metagenomes</taxon>
        <taxon>ecological metagenomes</taxon>
    </lineage>
</organism>
<dbReference type="InterPro" id="IPR011335">
    <property type="entry name" value="Restrct_endonuc-II-like"/>
</dbReference>
<dbReference type="GO" id="GO:0016787">
    <property type="term" value="F:hydrolase activity"/>
    <property type="evidence" value="ECO:0007669"/>
    <property type="project" value="UniProtKB-KW"/>
</dbReference>
<name>X1LZ33_9ZZZZ</name>
<dbReference type="EMBL" id="BARV01013601">
    <property type="protein sequence ID" value="GAI24353.1"/>
    <property type="molecule type" value="Genomic_DNA"/>
</dbReference>
<accession>X1LZ33</accession>
<keyword evidence="3" id="KW-0378">Hydrolase</keyword>